<keyword evidence="3" id="KW-0479">Metal-binding</keyword>
<dbReference type="InterPro" id="IPR008947">
    <property type="entry name" value="PLipase_C/P1_nuclease_dom_sf"/>
</dbReference>
<evidence type="ECO:0000256" key="1">
    <source>
        <dbReference type="ARBA" id="ARBA00009547"/>
    </source>
</evidence>
<dbReference type="GO" id="GO:0016788">
    <property type="term" value="F:hydrolase activity, acting on ester bonds"/>
    <property type="evidence" value="ECO:0007669"/>
    <property type="project" value="InterPro"/>
</dbReference>
<evidence type="ECO:0000256" key="4">
    <source>
        <dbReference type="ARBA" id="ARBA00022759"/>
    </source>
</evidence>
<evidence type="ECO:0000256" key="2">
    <source>
        <dbReference type="ARBA" id="ARBA00022722"/>
    </source>
</evidence>
<organism evidence="9 10">
    <name type="scientific">Fibroporia radiculosa</name>
    <dbReference type="NCBI Taxonomy" id="599839"/>
    <lineage>
        <taxon>Eukaryota</taxon>
        <taxon>Fungi</taxon>
        <taxon>Dikarya</taxon>
        <taxon>Basidiomycota</taxon>
        <taxon>Agaricomycotina</taxon>
        <taxon>Agaricomycetes</taxon>
        <taxon>Polyporales</taxon>
        <taxon>Fibroporiaceae</taxon>
        <taxon>Fibroporia</taxon>
    </lineage>
</organism>
<dbReference type="GeneID" id="24093475"/>
<dbReference type="PANTHER" id="PTHR33146:SF29">
    <property type="entry name" value="S1_P1 NUCLEASE"/>
    <property type="match status" value="1"/>
</dbReference>
<dbReference type="GO" id="GO:0003676">
    <property type="term" value="F:nucleic acid binding"/>
    <property type="evidence" value="ECO:0007669"/>
    <property type="project" value="InterPro"/>
</dbReference>
<dbReference type="Pfam" id="PF02265">
    <property type="entry name" value="S1-P1_nuclease"/>
    <property type="match status" value="1"/>
</dbReference>
<dbReference type="OrthoDB" id="441446at2759"/>
<name>J4H087_9APHY</name>
<dbReference type="GO" id="GO:0004519">
    <property type="term" value="F:endonuclease activity"/>
    <property type="evidence" value="ECO:0007669"/>
    <property type="project" value="UniProtKB-KW"/>
</dbReference>
<reference evidence="9 10" key="1">
    <citation type="journal article" date="2012" name="Appl. Environ. Microbiol.">
        <title>Short-read sequencing for genomic analysis of the brown rot fungus Fibroporia radiculosa.</title>
        <authorList>
            <person name="Tang J.D."/>
            <person name="Perkins A.D."/>
            <person name="Sonstegard T.S."/>
            <person name="Schroeder S.G."/>
            <person name="Burgess S.C."/>
            <person name="Diehl S.V."/>
        </authorList>
    </citation>
    <scope>NUCLEOTIDE SEQUENCE [LARGE SCALE GENOMIC DNA]</scope>
    <source>
        <strain evidence="9 10">TFFH 294</strain>
    </source>
</reference>
<dbReference type="Proteomes" id="UP000006352">
    <property type="component" value="Unassembled WGS sequence"/>
</dbReference>
<feature type="signal peptide" evidence="8">
    <location>
        <begin position="1"/>
        <end position="23"/>
    </location>
</feature>
<dbReference type="SUPFAM" id="SSF48537">
    <property type="entry name" value="Phospholipase C/P1 nuclease"/>
    <property type="match status" value="1"/>
</dbReference>
<evidence type="ECO:0000256" key="6">
    <source>
        <dbReference type="ARBA" id="ARBA00023157"/>
    </source>
</evidence>
<dbReference type="GO" id="GO:0006308">
    <property type="term" value="P:DNA catabolic process"/>
    <property type="evidence" value="ECO:0007669"/>
    <property type="project" value="InterPro"/>
</dbReference>
<keyword evidence="8" id="KW-0732">Signal</keyword>
<dbReference type="PANTHER" id="PTHR33146">
    <property type="entry name" value="ENDONUCLEASE 4"/>
    <property type="match status" value="1"/>
</dbReference>
<dbReference type="GO" id="GO:0046872">
    <property type="term" value="F:metal ion binding"/>
    <property type="evidence" value="ECO:0007669"/>
    <property type="project" value="UniProtKB-KW"/>
</dbReference>
<keyword evidence="5" id="KW-0378">Hydrolase</keyword>
<evidence type="ECO:0000313" key="10">
    <source>
        <dbReference type="Proteomes" id="UP000006352"/>
    </source>
</evidence>
<dbReference type="InterPro" id="IPR003154">
    <property type="entry name" value="S1/P1nuclease"/>
</dbReference>
<keyword evidence="4" id="KW-0255">Endonuclease</keyword>
<evidence type="ECO:0000256" key="5">
    <source>
        <dbReference type="ARBA" id="ARBA00022801"/>
    </source>
</evidence>
<dbReference type="CDD" id="cd11010">
    <property type="entry name" value="S1-P1_nuclease"/>
    <property type="match status" value="1"/>
</dbReference>
<keyword evidence="2" id="KW-0540">Nuclease</keyword>
<keyword evidence="6" id="KW-1015">Disulfide bond</keyword>
<dbReference type="STRING" id="599839.J4H087"/>
<gene>
    <name evidence="9" type="ORF">FIBRA_00564</name>
</gene>
<sequence>MKAHLSVAFAVSLAVASLPGALGWGAAGHEIVATIAQIHLHPAVLPVLCDILHPGSSSSSAGPPCHLAPIAAWADRVRGSPAYRWTAPLHYVGAIDDSPGDACEFPGPRGWAGRHNINVLAAVGNKTAVLAEALSGERSITDGEVALKFLVHFVGDMHMPLHLTGKERGGNGAKVTFDGRVTNLHSVWDGLLIAQALRTIPANYSRPLADAPGVEAHLRGTIYDSYIRRIMHEGFGVGAGASTGAGRFDGVDEWLSCPADEAPEVASPGGLLSAVFQSIQNVLGLGRRDDAIIEKRHQAMRPKFPDGTHVSNAKRSWGSFRSTIGDEKQWDDGVLCPYAWAREIHELNCALPVWPAELSVQHSSGAADPELDSHSGCAHDDDVGAAMAGRPRPHPDLLELDTPAYAGHIRAQWVVERLLAMAGIRLAGILNGLVLGGDPDDEMLANVYPRL</sequence>
<evidence type="ECO:0000256" key="3">
    <source>
        <dbReference type="ARBA" id="ARBA00022723"/>
    </source>
</evidence>
<evidence type="ECO:0000256" key="8">
    <source>
        <dbReference type="SAM" id="SignalP"/>
    </source>
</evidence>
<evidence type="ECO:0000313" key="9">
    <source>
        <dbReference type="EMBL" id="CCL98564.1"/>
    </source>
</evidence>
<comment type="similarity">
    <text evidence="1">Belongs to the nuclease type I family.</text>
</comment>
<dbReference type="HOGENOM" id="CLU_044365_2_0_1"/>
<feature type="chain" id="PRO_5003778187" description="Phospholipase C/P1 nuclease" evidence="8">
    <location>
        <begin position="24"/>
        <end position="451"/>
    </location>
</feature>
<evidence type="ECO:0000256" key="7">
    <source>
        <dbReference type="ARBA" id="ARBA00023180"/>
    </source>
</evidence>
<dbReference type="Gene3D" id="1.10.575.10">
    <property type="entry name" value="P1 Nuclease"/>
    <property type="match status" value="2"/>
</dbReference>
<dbReference type="EMBL" id="HE796890">
    <property type="protein sequence ID" value="CCL98564.1"/>
    <property type="molecule type" value="Genomic_DNA"/>
</dbReference>
<dbReference type="RefSeq" id="XP_012177847.1">
    <property type="nucleotide sequence ID" value="XM_012322457.1"/>
</dbReference>
<accession>J4H087</accession>
<keyword evidence="7" id="KW-0325">Glycoprotein</keyword>
<dbReference type="InParanoid" id="J4H087"/>
<protein>
    <recommendedName>
        <fullName evidence="11">Phospholipase C/P1 nuclease</fullName>
    </recommendedName>
</protein>
<proteinExistence type="inferred from homology"/>
<evidence type="ECO:0008006" key="11">
    <source>
        <dbReference type="Google" id="ProtNLM"/>
    </source>
</evidence>
<keyword evidence="10" id="KW-1185">Reference proteome</keyword>
<dbReference type="AlphaFoldDB" id="J4H087"/>